<feature type="coiled-coil region" evidence="1">
    <location>
        <begin position="109"/>
        <end position="136"/>
    </location>
</feature>
<organism evidence="2 3">
    <name type="scientific">Leishmania tarentolae</name>
    <name type="common">Sauroleishmania tarentolae</name>
    <dbReference type="NCBI Taxonomy" id="5689"/>
    <lineage>
        <taxon>Eukaryota</taxon>
        <taxon>Discoba</taxon>
        <taxon>Euglenozoa</taxon>
        <taxon>Kinetoplastea</taxon>
        <taxon>Metakinetoplastina</taxon>
        <taxon>Trypanosomatida</taxon>
        <taxon>Trypanosomatidae</taxon>
        <taxon>Leishmaniinae</taxon>
        <taxon>Leishmania</taxon>
        <taxon>lizard Leishmania</taxon>
    </lineage>
</organism>
<name>A0A640KKW6_LEITA</name>
<keyword evidence="1" id="KW-0175">Coiled coil</keyword>
<protein>
    <submittedName>
        <fullName evidence="2">Uncharacterized protein</fullName>
    </submittedName>
</protein>
<keyword evidence="3" id="KW-1185">Reference proteome</keyword>
<dbReference type="EMBL" id="BLBS01000038">
    <property type="protein sequence ID" value="GET89901.1"/>
    <property type="molecule type" value="Genomic_DNA"/>
</dbReference>
<comment type="caution">
    <text evidence="2">The sequence shown here is derived from an EMBL/GenBank/DDBJ whole genome shotgun (WGS) entry which is preliminary data.</text>
</comment>
<dbReference type="Proteomes" id="UP000419144">
    <property type="component" value="Unassembled WGS sequence"/>
</dbReference>
<dbReference type="OrthoDB" id="265563at2759"/>
<sequence length="438" mass="48344">MQALHQALDDRRQRLRVHEHTVVQDAARQMSVAVQQLYACSTDIRQCSDIIEGSVLALGVHPAHTLLTQLSRSLKSIEAVVDAWRTTAAVYQEHSRQCSQLMASMDHAYAGVKERRKTAEMELRALRAERDRKEQAYDAAVLYVQRVLTEHAQWQEAHSYNTQCLPMMDACEEALAVLHAVRAGPSADNAERCSSKDGDIGRPEVLLSLKDDAKGNVSEVAHPCYARSVTPAPLPPLREWTPVASPSKAYSTEESGAVARRWCSTMSGRLGATQPSLHFAYVPPAEEVQLLREVLAMGTGSSSLMKDIHSAQAHLDDRCAQVRRVCISSLSSLHAMRQEMRILKTHLQNLLDSQSPFMCMTEEILNSLRAHIEVEVARRVNSGTTPAATPSTPVLFPARGSQNSLLLSYVAMPSSKLRDVSERSGDTASVDWSWVADA</sequence>
<dbReference type="VEuPathDB" id="TriTrypDB:LtaPh_2725700"/>
<reference evidence="2" key="1">
    <citation type="submission" date="2019-11" db="EMBL/GenBank/DDBJ databases">
        <title>Leishmania tarentolae CDS.</title>
        <authorList>
            <person name="Goto Y."/>
            <person name="Yamagishi J."/>
        </authorList>
    </citation>
    <scope>NUCLEOTIDE SEQUENCE [LARGE SCALE GENOMIC DNA]</scope>
    <source>
        <strain evidence="2">Parrot Tar II</strain>
    </source>
</reference>
<dbReference type="AlphaFoldDB" id="A0A640KKW6"/>
<gene>
    <name evidence="2" type="ORF">LtaPh_2725700</name>
</gene>
<evidence type="ECO:0000256" key="1">
    <source>
        <dbReference type="SAM" id="Coils"/>
    </source>
</evidence>
<accession>A0A640KKW6</accession>
<evidence type="ECO:0000313" key="2">
    <source>
        <dbReference type="EMBL" id="GET89901.1"/>
    </source>
</evidence>
<proteinExistence type="predicted"/>
<evidence type="ECO:0000313" key="3">
    <source>
        <dbReference type="Proteomes" id="UP000419144"/>
    </source>
</evidence>